<feature type="region of interest" description="Disordered" evidence="1">
    <location>
        <begin position="30"/>
        <end position="70"/>
    </location>
</feature>
<gene>
    <name evidence="2" type="ORF">GLAREA_03433</name>
</gene>
<reference evidence="2 3" key="1">
    <citation type="journal article" date="2013" name="BMC Genomics">
        <title>Genomics-driven discovery of the pneumocandin biosynthetic gene cluster in the fungus Glarea lozoyensis.</title>
        <authorList>
            <person name="Chen L."/>
            <person name="Yue Q."/>
            <person name="Zhang X."/>
            <person name="Xiang M."/>
            <person name="Wang C."/>
            <person name="Li S."/>
            <person name="Che Y."/>
            <person name="Ortiz-Lopez F.J."/>
            <person name="Bills G.F."/>
            <person name="Liu X."/>
            <person name="An Z."/>
        </authorList>
    </citation>
    <scope>NUCLEOTIDE SEQUENCE [LARGE SCALE GENOMIC DNA]</scope>
    <source>
        <strain evidence="3">ATCC 20868 / MF5171</strain>
    </source>
</reference>
<feature type="region of interest" description="Disordered" evidence="1">
    <location>
        <begin position="95"/>
        <end position="116"/>
    </location>
</feature>
<accession>S3DER2</accession>
<evidence type="ECO:0000313" key="3">
    <source>
        <dbReference type="Proteomes" id="UP000016922"/>
    </source>
</evidence>
<evidence type="ECO:0000256" key="1">
    <source>
        <dbReference type="SAM" id="MobiDB-lite"/>
    </source>
</evidence>
<dbReference type="HOGENOM" id="CLU_2097112_0_0_1"/>
<dbReference type="AlphaFoldDB" id="S3DER2"/>
<protein>
    <submittedName>
        <fullName evidence="2">Uncharacterized protein</fullName>
    </submittedName>
</protein>
<sequence>MSIADGWEQKKRCDIGLSIHKQGNTLFAQGRTPRARQRAPGMVQKNTPSTRSLSSRPEANGHDGANMARNHTGMDIDVSLASVMAHITAPEGRWLIRNTPSKAKDAGDEKETNREL</sequence>
<dbReference type="RefSeq" id="XP_008081877.1">
    <property type="nucleotide sequence ID" value="XM_008083686.1"/>
</dbReference>
<proteinExistence type="predicted"/>
<feature type="compositionally biased region" description="Polar residues" evidence="1">
    <location>
        <begin position="44"/>
        <end position="57"/>
    </location>
</feature>
<evidence type="ECO:0000313" key="2">
    <source>
        <dbReference type="EMBL" id="EPE30466.1"/>
    </source>
</evidence>
<dbReference type="EMBL" id="KE145363">
    <property type="protein sequence ID" value="EPE30466.1"/>
    <property type="molecule type" value="Genomic_DNA"/>
</dbReference>
<dbReference type="Proteomes" id="UP000016922">
    <property type="component" value="Unassembled WGS sequence"/>
</dbReference>
<dbReference type="KEGG" id="glz:GLAREA_03433"/>
<keyword evidence="3" id="KW-1185">Reference proteome</keyword>
<name>S3DER2_GLAL2</name>
<organism evidence="2 3">
    <name type="scientific">Glarea lozoyensis (strain ATCC 20868 / MF5171)</name>
    <dbReference type="NCBI Taxonomy" id="1116229"/>
    <lineage>
        <taxon>Eukaryota</taxon>
        <taxon>Fungi</taxon>
        <taxon>Dikarya</taxon>
        <taxon>Ascomycota</taxon>
        <taxon>Pezizomycotina</taxon>
        <taxon>Leotiomycetes</taxon>
        <taxon>Helotiales</taxon>
        <taxon>Helotiaceae</taxon>
        <taxon>Glarea</taxon>
    </lineage>
</organism>
<feature type="compositionally biased region" description="Basic and acidic residues" evidence="1">
    <location>
        <begin position="102"/>
        <end position="116"/>
    </location>
</feature>
<dbReference type="GeneID" id="19462488"/>